<evidence type="ECO:0000256" key="2">
    <source>
        <dbReference type="SAM" id="SignalP"/>
    </source>
</evidence>
<feature type="region of interest" description="Disordered" evidence="1">
    <location>
        <begin position="28"/>
        <end position="54"/>
    </location>
</feature>
<organism evidence="3 4">
    <name type="scientific">Micromonospora echinospora</name>
    <name type="common">Micromonospora purpurea</name>
    <dbReference type="NCBI Taxonomy" id="1877"/>
    <lineage>
        <taxon>Bacteria</taxon>
        <taxon>Bacillati</taxon>
        <taxon>Actinomycetota</taxon>
        <taxon>Actinomycetes</taxon>
        <taxon>Micromonosporales</taxon>
        <taxon>Micromonosporaceae</taxon>
        <taxon>Micromonospora</taxon>
    </lineage>
</organism>
<evidence type="ECO:0000313" key="3">
    <source>
        <dbReference type="EMBL" id="SCF21217.1"/>
    </source>
</evidence>
<feature type="compositionally biased region" description="Polar residues" evidence="1">
    <location>
        <begin position="33"/>
        <end position="42"/>
    </location>
</feature>
<dbReference type="InterPro" id="IPR011042">
    <property type="entry name" value="6-blade_b-propeller_TolB-like"/>
</dbReference>
<reference evidence="4" key="1">
    <citation type="submission" date="2016-06" db="EMBL/GenBank/DDBJ databases">
        <authorList>
            <person name="Varghese N."/>
            <person name="Submissions Spin"/>
        </authorList>
    </citation>
    <scope>NUCLEOTIDE SEQUENCE [LARGE SCALE GENOMIC DNA]</scope>
    <source>
        <strain evidence="4">DSM 43816</strain>
    </source>
</reference>
<protein>
    <submittedName>
        <fullName evidence="3">WD40-like Beta Propeller Repeat</fullName>
    </submittedName>
</protein>
<feature type="signal peptide" evidence="2">
    <location>
        <begin position="1"/>
        <end position="26"/>
    </location>
</feature>
<keyword evidence="4" id="KW-1185">Reference proteome</keyword>
<gene>
    <name evidence="3" type="ORF">GA0070618_4080</name>
</gene>
<keyword evidence="2" id="KW-0732">Signal</keyword>
<feature type="chain" id="PRO_5038441656" evidence="2">
    <location>
        <begin position="27"/>
        <end position="436"/>
    </location>
</feature>
<dbReference type="SUPFAM" id="SSF69304">
    <property type="entry name" value="Tricorn protease N-terminal domain"/>
    <property type="match status" value="1"/>
</dbReference>
<proteinExistence type="predicted"/>
<dbReference type="Gene3D" id="2.120.10.30">
    <property type="entry name" value="TolB, C-terminal domain"/>
    <property type="match status" value="1"/>
</dbReference>
<evidence type="ECO:0000313" key="4">
    <source>
        <dbReference type="Proteomes" id="UP000198253"/>
    </source>
</evidence>
<dbReference type="Proteomes" id="UP000198253">
    <property type="component" value="Chromosome I"/>
</dbReference>
<dbReference type="Pfam" id="PF07676">
    <property type="entry name" value="PD40"/>
    <property type="match status" value="2"/>
</dbReference>
<dbReference type="EMBL" id="LT607413">
    <property type="protein sequence ID" value="SCF21217.1"/>
    <property type="molecule type" value="Genomic_DNA"/>
</dbReference>
<name>A0A1C4YKL1_MICEC</name>
<sequence length="436" mass="46564">MACMRIWLTMTVTAVVVVAAAPPATANGATTTRVSVSTTGDQSNDRSDDPAISADGRYVTFDSDATNLVPDDTNGVSDIFVRDRITGTTTRVSVSTTGDQANGFSRASAISADGRYVAYHSLATNLVPDDTNDEIDVFVRDRATGTTTRVSVSTNGYQANHYSELPAISADGRYITYHSLATNLVPRDTNSAYDVFVRDQIAGTTRRVSVSTAGDQGDRDSFEPAISADGRYVSYTSRASNLVPDDANGDLTDVLVWDRTTGSTRRISVSTGGDQGNDDSFTSALSADGRYVSYASDASNLAPGDTNNATDVFVWNRITGTTRRVSVSTTGNQGDGFSRSPAISADGRYVTYQSLATNLVPDDTNDVTDIFVRDRITGTTRRVSVSTTGDQANHHSELPAISADGRYITYHSLATNLVPDDTNDVTDIFVRHRGGH</sequence>
<dbReference type="InterPro" id="IPR011659">
    <property type="entry name" value="WD40"/>
</dbReference>
<dbReference type="AlphaFoldDB" id="A0A1C4YKL1"/>
<dbReference type="InParanoid" id="A0A1C4YKL1"/>
<accession>A0A1C4YKL1</accession>
<evidence type="ECO:0000256" key="1">
    <source>
        <dbReference type="SAM" id="MobiDB-lite"/>
    </source>
</evidence>